<protein>
    <submittedName>
        <fullName evidence="2">Uncharacterized protein</fullName>
    </submittedName>
</protein>
<comment type="caution">
    <text evidence="2">The sequence shown here is derived from an EMBL/GenBank/DDBJ whole genome shotgun (WGS) entry which is preliminary data.</text>
</comment>
<dbReference type="AlphaFoldDB" id="A0A7J0BZK3"/>
<feature type="region of interest" description="Disordered" evidence="1">
    <location>
        <begin position="55"/>
        <end position="82"/>
    </location>
</feature>
<feature type="region of interest" description="Disordered" evidence="1">
    <location>
        <begin position="1"/>
        <end position="25"/>
    </location>
</feature>
<accession>A0A7J0BZK3</accession>
<sequence length="82" mass="8586">MWPASAMTGQLEDEVPTPKEISGGSAATELREVAVNPTGDPTAAVITATPAACCRKTERRRSGEAVREMGSPDEAVVELSSR</sequence>
<dbReference type="Proteomes" id="UP000498980">
    <property type="component" value="Unassembled WGS sequence"/>
</dbReference>
<evidence type="ECO:0000313" key="2">
    <source>
        <dbReference type="EMBL" id="GFM95689.1"/>
    </source>
</evidence>
<reference evidence="2 3" key="1">
    <citation type="submission" date="2020-05" db="EMBL/GenBank/DDBJ databases">
        <title>Whole genome shotgun sequence of Streptomyces fulvorobeus NBRC 15897.</title>
        <authorList>
            <person name="Komaki H."/>
            <person name="Tamura T."/>
        </authorList>
    </citation>
    <scope>NUCLEOTIDE SEQUENCE [LARGE SCALE GENOMIC DNA]</scope>
    <source>
        <strain evidence="2 3">NBRC 15897</strain>
    </source>
</reference>
<evidence type="ECO:0000256" key="1">
    <source>
        <dbReference type="SAM" id="MobiDB-lite"/>
    </source>
</evidence>
<proteinExistence type="predicted"/>
<evidence type="ECO:0000313" key="3">
    <source>
        <dbReference type="Proteomes" id="UP000498980"/>
    </source>
</evidence>
<organism evidence="2 3">
    <name type="scientific">Streptomyces fulvorobeus</name>
    <dbReference type="NCBI Taxonomy" id="284028"/>
    <lineage>
        <taxon>Bacteria</taxon>
        <taxon>Bacillati</taxon>
        <taxon>Actinomycetota</taxon>
        <taxon>Actinomycetes</taxon>
        <taxon>Kitasatosporales</taxon>
        <taxon>Streptomycetaceae</taxon>
        <taxon>Streptomyces</taxon>
    </lineage>
</organism>
<name>A0A7J0BZK3_9ACTN</name>
<keyword evidence="3" id="KW-1185">Reference proteome</keyword>
<dbReference type="EMBL" id="BLWC01000001">
    <property type="protein sequence ID" value="GFM95689.1"/>
    <property type="molecule type" value="Genomic_DNA"/>
</dbReference>
<gene>
    <name evidence="2" type="ORF">Sfulv_05000</name>
</gene>